<keyword evidence="6" id="KW-0472">Membrane</keyword>
<dbReference type="InterPro" id="IPR000483">
    <property type="entry name" value="Cys-rich_flank_reg_C"/>
</dbReference>
<feature type="compositionally biased region" description="Basic and acidic residues" evidence="5">
    <location>
        <begin position="429"/>
        <end position="440"/>
    </location>
</feature>
<evidence type="ECO:0000256" key="7">
    <source>
        <dbReference type="SAM" id="SignalP"/>
    </source>
</evidence>
<dbReference type="PANTHER" id="PTHR24366">
    <property type="entry name" value="IG(IMMUNOGLOBULIN) AND LRR(LEUCINE RICH REPEAT) DOMAINS"/>
    <property type="match status" value="1"/>
</dbReference>
<dbReference type="PROSITE" id="PS50835">
    <property type="entry name" value="IG_LIKE"/>
    <property type="match status" value="1"/>
</dbReference>
<dbReference type="OMA" id="ENRENHY"/>
<proteinExistence type="predicted"/>
<evidence type="ECO:0000313" key="12">
    <source>
        <dbReference type="RefSeq" id="XP_013399457.1"/>
    </source>
</evidence>
<evidence type="ECO:0000259" key="8">
    <source>
        <dbReference type="PROSITE" id="PS50835"/>
    </source>
</evidence>
<dbReference type="RefSeq" id="XP_013399457.1">
    <property type="nucleotide sequence ID" value="XM_013544003.1"/>
</dbReference>
<evidence type="ECO:0000256" key="1">
    <source>
        <dbReference type="ARBA" id="ARBA00022614"/>
    </source>
</evidence>
<keyword evidence="4" id="KW-1015">Disulfide bond</keyword>
<evidence type="ECO:0000256" key="3">
    <source>
        <dbReference type="ARBA" id="ARBA00022737"/>
    </source>
</evidence>
<dbReference type="Pfam" id="PF13855">
    <property type="entry name" value="LRR_8"/>
    <property type="match status" value="1"/>
</dbReference>
<evidence type="ECO:0000313" key="9">
    <source>
        <dbReference type="Proteomes" id="UP000085678"/>
    </source>
</evidence>
<dbReference type="Proteomes" id="UP000085678">
    <property type="component" value="Unplaced"/>
</dbReference>
<feature type="region of interest" description="Disordered" evidence="5">
    <location>
        <begin position="373"/>
        <end position="460"/>
    </location>
</feature>
<dbReference type="InterPro" id="IPR036179">
    <property type="entry name" value="Ig-like_dom_sf"/>
</dbReference>
<keyword evidence="6" id="KW-0812">Transmembrane</keyword>
<dbReference type="InterPro" id="IPR007110">
    <property type="entry name" value="Ig-like_dom"/>
</dbReference>
<protein>
    <submittedName>
        <fullName evidence="10 11">Leucine-rich repeat and fibronectin type III domain-containing protein 1-like protein</fullName>
    </submittedName>
</protein>
<dbReference type="PANTHER" id="PTHR24366:SF96">
    <property type="entry name" value="LEUCINE RICH REPEAT CONTAINING 53"/>
    <property type="match status" value="1"/>
</dbReference>
<evidence type="ECO:0000313" key="14">
    <source>
        <dbReference type="RefSeq" id="XP_013399459.1"/>
    </source>
</evidence>
<dbReference type="SUPFAM" id="SSF52058">
    <property type="entry name" value="L domain-like"/>
    <property type="match status" value="1"/>
</dbReference>
<feature type="domain" description="Ig-like" evidence="8">
    <location>
        <begin position="273"/>
        <end position="363"/>
    </location>
</feature>
<accession>A0A1S3INI0</accession>
<dbReference type="RefSeq" id="XP_013399458.1">
    <property type="nucleotide sequence ID" value="XM_013544004.1"/>
</dbReference>
<keyword evidence="6" id="KW-1133">Transmembrane helix</keyword>
<dbReference type="AlphaFoldDB" id="A0A1S3INI0"/>
<evidence type="ECO:0000256" key="5">
    <source>
        <dbReference type="SAM" id="MobiDB-lite"/>
    </source>
</evidence>
<keyword evidence="3" id="KW-0677">Repeat</keyword>
<dbReference type="SMART" id="SM00369">
    <property type="entry name" value="LRR_TYP"/>
    <property type="match status" value="4"/>
</dbReference>
<dbReference type="KEGG" id="lak:106165697"/>
<dbReference type="SMART" id="SM00013">
    <property type="entry name" value="LRRNT"/>
    <property type="match status" value="1"/>
</dbReference>
<evidence type="ECO:0000313" key="11">
    <source>
        <dbReference type="RefSeq" id="XP_013399456.1"/>
    </source>
</evidence>
<dbReference type="OrthoDB" id="1394818at2759"/>
<evidence type="ECO:0000313" key="13">
    <source>
        <dbReference type="RefSeq" id="XP_013399458.1"/>
    </source>
</evidence>
<keyword evidence="2 7" id="KW-0732">Signal</keyword>
<evidence type="ECO:0000256" key="2">
    <source>
        <dbReference type="ARBA" id="ARBA00022729"/>
    </source>
</evidence>
<dbReference type="InterPro" id="IPR001611">
    <property type="entry name" value="Leu-rich_rpt"/>
</dbReference>
<dbReference type="SMART" id="SM00082">
    <property type="entry name" value="LRRCT"/>
    <property type="match status" value="1"/>
</dbReference>
<name>A0A1S3INI0_LINAN</name>
<dbReference type="RefSeq" id="XP_013399456.1">
    <property type="nucleotide sequence ID" value="XM_013544002.1"/>
</dbReference>
<dbReference type="PROSITE" id="PS51450">
    <property type="entry name" value="LRR"/>
    <property type="match status" value="2"/>
</dbReference>
<feature type="transmembrane region" description="Helical" evidence="6">
    <location>
        <begin position="482"/>
        <end position="505"/>
    </location>
</feature>
<dbReference type="RefSeq" id="XP_013399459.1">
    <property type="nucleotide sequence ID" value="XM_013544005.1"/>
</dbReference>
<sequence>MAMLKLNRRLCIKIFGLLRILIFLNFFQVEASFTCPYPCFCNKDSRIVYCSRKNLAHIPSGIPDNSLQINLNDNNFQVTTIQRRNFSSFVDLEHLYLSGCGIESIEVDTFIDLEKLKWLDLSRNSIRIIQDFAFRGLNLEHLFLNGNRDIQLSRNAFQDLRTTGLRLQRCSLTRLSVAVISPLSDSLESLWLDGNHIESLNPALLVNFSKLKHLRLGNNPLHCNCEMKWFADFFDTHPNVFSGARPPHCASPERLRDKTFDTLPADAFLCNAPVFSSVDVTFDEDQGTLKCIATGDPAPTLYWIKSSGDKLIYFPPGDRKMATNTAVLQIPRPTTNLNDKYAETFVCLASNAAGNVTFTFNVTLPEKTVTTTSTASTTISTTTNSSPSKGDIDDPMLGIEPDFSSNEKQTRRTSHNGDTNTKQTPIVDIPHETKADRDQPSYHFPNSDENDSKISYGPTGTTSNHRRYMYSSEEKYFRLHDIIAAVAGTFACTVLLCCLFICIICQVKKKVRRRRENKEDYKKHNAQHQKAYLAKQNNTRQEMGAMPELVEFLEVKENRENHYRNTCNQV</sequence>
<feature type="chain" id="PRO_5014545850" evidence="7">
    <location>
        <begin position="32"/>
        <end position="570"/>
    </location>
</feature>
<feature type="signal peptide" evidence="7">
    <location>
        <begin position="1"/>
        <end position="31"/>
    </location>
</feature>
<dbReference type="GeneID" id="106165697"/>
<gene>
    <name evidence="10 11 12 13 14" type="primary">LOC106165697</name>
</gene>
<dbReference type="Gene3D" id="3.80.10.10">
    <property type="entry name" value="Ribonuclease Inhibitor"/>
    <property type="match status" value="2"/>
</dbReference>
<evidence type="ECO:0000256" key="4">
    <source>
        <dbReference type="ARBA" id="ARBA00023157"/>
    </source>
</evidence>
<organism evidence="9 11">
    <name type="scientific">Lingula anatina</name>
    <name type="common">Brachiopod</name>
    <name type="synonym">Lingula unguis</name>
    <dbReference type="NCBI Taxonomy" id="7574"/>
    <lineage>
        <taxon>Eukaryota</taxon>
        <taxon>Metazoa</taxon>
        <taxon>Spiralia</taxon>
        <taxon>Lophotrochozoa</taxon>
        <taxon>Brachiopoda</taxon>
        <taxon>Linguliformea</taxon>
        <taxon>Lingulata</taxon>
        <taxon>Lingulida</taxon>
        <taxon>Linguloidea</taxon>
        <taxon>Lingulidae</taxon>
        <taxon>Lingula</taxon>
    </lineage>
</organism>
<feature type="compositionally biased region" description="Low complexity" evidence="5">
    <location>
        <begin position="373"/>
        <end position="388"/>
    </location>
</feature>
<evidence type="ECO:0000313" key="10">
    <source>
        <dbReference type="RefSeq" id="XP_013399455.1"/>
    </source>
</evidence>
<dbReference type="InterPro" id="IPR013783">
    <property type="entry name" value="Ig-like_fold"/>
</dbReference>
<dbReference type="InterPro" id="IPR000372">
    <property type="entry name" value="LRRNT"/>
</dbReference>
<dbReference type="InterPro" id="IPR032675">
    <property type="entry name" value="LRR_dom_sf"/>
</dbReference>
<dbReference type="RefSeq" id="XP_013399455.1">
    <property type="nucleotide sequence ID" value="XM_013544001.1"/>
</dbReference>
<keyword evidence="1" id="KW-0433">Leucine-rich repeat</keyword>
<reference evidence="10 11" key="1">
    <citation type="submission" date="2025-04" db="UniProtKB">
        <authorList>
            <consortium name="RefSeq"/>
        </authorList>
    </citation>
    <scope>IDENTIFICATION</scope>
    <source>
        <tissue evidence="10 11">Gonads</tissue>
    </source>
</reference>
<dbReference type="Gene3D" id="2.60.40.10">
    <property type="entry name" value="Immunoglobulins"/>
    <property type="match status" value="1"/>
</dbReference>
<dbReference type="STRING" id="7574.A0A1S3INI0"/>
<keyword evidence="9" id="KW-1185">Reference proteome</keyword>
<dbReference type="Pfam" id="PF01462">
    <property type="entry name" value="LRRNT"/>
    <property type="match status" value="1"/>
</dbReference>
<dbReference type="SUPFAM" id="SSF48726">
    <property type="entry name" value="Immunoglobulin"/>
    <property type="match status" value="1"/>
</dbReference>
<evidence type="ECO:0000256" key="6">
    <source>
        <dbReference type="SAM" id="Phobius"/>
    </source>
</evidence>
<dbReference type="InterPro" id="IPR003591">
    <property type="entry name" value="Leu-rich_rpt_typical-subtyp"/>
</dbReference>